<evidence type="ECO:0008006" key="6">
    <source>
        <dbReference type="Google" id="ProtNLM"/>
    </source>
</evidence>
<evidence type="ECO:0000313" key="4">
    <source>
        <dbReference type="EMBL" id="NTY61390.1"/>
    </source>
</evidence>
<reference evidence="4 5" key="1">
    <citation type="submission" date="2019-05" db="EMBL/GenBank/DDBJ databases">
        <title>Mycolicibacterium sphagni ENV482 genome assembly.</title>
        <authorList>
            <person name="Chen W."/>
            <person name="Faulkner N.W."/>
            <person name="Hyman M.R."/>
        </authorList>
    </citation>
    <scope>NUCLEOTIDE SEQUENCE [LARGE SCALE GENOMIC DNA]</scope>
    <source>
        <strain evidence="4 5">ENV482</strain>
    </source>
</reference>
<keyword evidence="5" id="KW-1185">Reference proteome</keyword>
<dbReference type="EMBL" id="VBSB01000010">
    <property type="protein sequence ID" value="NTY61390.1"/>
    <property type="molecule type" value="Genomic_DNA"/>
</dbReference>
<organism evidence="4 5">
    <name type="scientific">Mycolicibacterium sphagni</name>
    <dbReference type="NCBI Taxonomy" id="1786"/>
    <lineage>
        <taxon>Bacteria</taxon>
        <taxon>Bacillati</taxon>
        <taxon>Actinomycetota</taxon>
        <taxon>Actinomycetes</taxon>
        <taxon>Mycobacteriales</taxon>
        <taxon>Mycobacteriaceae</taxon>
        <taxon>Mycolicibacterium</taxon>
    </lineage>
</organism>
<name>A0ABX2JVE9_9MYCO</name>
<gene>
    <name evidence="4" type="ORF">FEG63_17745</name>
</gene>
<dbReference type="RefSeq" id="WP_174399148.1">
    <property type="nucleotide sequence ID" value="NZ_VBSB01000010.1"/>
</dbReference>
<protein>
    <recommendedName>
        <fullName evidence="6">Transmembrane protein</fullName>
    </recommendedName>
</protein>
<feature type="transmembrane region" description="Helical" evidence="3">
    <location>
        <begin position="7"/>
        <end position="28"/>
    </location>
</feature>
<comment type="caution">
    <text evidence="4">The sequence shown here is derived from an EMBL/GenBank/DDBJ whole genome shotgun (WGS) entry which is preliminary data.</text>
</comment>
<evidence type="ECO:0000256" key="1">
    <source>
        <dbReference type="ARBA" id="ARBA00004370"/>
    </source>
</evidence>
<evidence type="ECO:0000256" key="3">
    <source>
        <dbReference type="SAM" id="Phobius"/>
    </source>
</evidence>
<dbReference type="PANTHER" id="PTHR37042:SF4">
    <property type="entry name" value="OUTER MEMBRANE PROTEIN RV1973"/>
    <property type="match status" value="1"/>
</dbReference>
<keyword evidence="3" id="KW-0812">Transmembrane</keyword>
<dbReference type="Proteomes" id="UP000708347">
    <property type="component" value="Unassembled WGS sequence"/>
</dbReference>
<feature type="transmembrane region" description="Helical" evidence="3">
    <location>
        <begin position="77"/>
        <end position="96"/>
    </location>
</feature>
<keyword evidence="3" id="KW-1133">Transmembrane helix</keyword>
<dbReference type="PANTHER" id="PTHR37042">
    <property type="entry name" value="OUTER MEMBRANE PROTEIN RV1973"/>
    <property type="match status" value="1"/>
</dbReference>
<sequence length="229" mass="23697">MRNLARVLAFDVAAPVAAVAALLAIGVVLGWPLWWVSACSVLCLLIVQGVIVNVVLYRRDSVTVGTDDEGPGLRLAVVGLATVAVVAAVVVGYTRWTLPDEDFTRDSADVVRIATAVSEATATFSPADPTSSIDRAASFMAPERADAFKGEFGKATSDLAKKNISASAQTISAGLEALGPAAASVAVVMRGTQSQPGQQPSTAALALRVGLAKQDGRWVVLDITPINAR</sequence>
<keyword evidence="2 3" id="KW-0472">Membrane</keyword>
<comment type="subcellular location">
    <subcellularLocation>
        <location evidence="1">Membrane</location>
    </subcellularLocation>
</comment>
<proteinExistence type="predicted"/>
<feature type="transmembrane region" description="Helical" evidence="3">
    <location>
        <begin position="34"/>
        <end position="56"/>
    </location>
</feature>
<evidence type="ECO:0000256" key="2">
    <source>
        <dbReference type="ARBA" id="ARBA00023136"/>
    </source>
</evidence>
<accession>A0ABX2JVE9</accession>
<evidence type="ECO:0000313" key="5">
    <source>
        <dbReference type="Proteomes" id="UP000708347"/>
    </source>
</evidence>